<evidence type="ECO:0000256" key="3">
    <source>
        <dbReference type="ARBA" id="ARBA00011970"/>
    </source>
</evidence>
<evidence type="ECO:0000256" key="1">
    <source>
        <dbReference type="ARBA" id="ARBA00004922"/>
    </source>
</evidence>
<keyword evidence="8 11" id="KW-0802">TPR repeat</keyword>
<comment type="pathway">
    <text evidence="1">Protein modification; protein glycosylation.</text>
</comment>
<evidence type="ECO:0000256" key="5">
    <source>
        <dbReference type="ARBA" id="ARBA00022676"/>
    </source>
</evidence>
<feature type="repeat" description="TPR" evidence="11">
    <location>
        <begin position="71"/>
        <end position="104"/>
    </location>
</feature>
<dbReference type="EC" id="2.4.1.255" evidence="3"/>
<feature type="region of interest" description="Disordered" evidence="12">
    <location>
        <begin position="534"/>
        <end position="553"/>
    </location>
</feature>
<dbReference type="InterPro" id="IPR029489">
    <property type="entry name" value="OGT/SEC/SPY_C"/>
</dbReference>
<keyword evidence="5" id="KW-0328">Glycosyltransferase</keyword>
<comment type="caution">
    <text evidence="14">The sequence shown here is derived from an EMBL/GenBank/DDBJ whole genome shotgun (WGS) entry which is preliminary data.</text>
</comment>
<feature type="domain" description="O-GlcNAc transferase C-terminal" evidence="13">
    <location>
        <begin position="167"/>
        <end position="189"/>
    </location>
</feature>
<protein>
    <recommendedName>
        <fullName evidence="4">UDP-N-acetylglucosamine--peptide N-acetylglucosaminyltransferase 110 kDa subunit</fullName>
        <ecNumber evidence="3">2.4.1.255</ecNumber>
    </recommendedName>
    <alternativeName>
        <fullName evidence="9">O-GlcNAc transferase subunit p110</fullName>
    </alternativeName>
    <alternativeName>
        <fullName evidence="10">O-linked N-acetylglucosamine transferase 110 kDa subunit</fullName>
    </alternativeName>
</protein>
<dbReference type="Proteomes" id="UP001476798">
    <property type="component" value="Unassembled WGS sequence"/>
</dbReference>
<evidence type="ECO:0000256" key="7">
    <source>
        <dbReference type="ARBA" id="ARBA00022737"/>
    </source>
</evidence>
<name>A0ABV0MQ06_9TELE</name>
<dbReference type="EMBL" id="JAHRIO010010091">
    <property type="protein sequence ID" value="MEQ2160754.1"/>
    <property type="molecule type" value="Genomic_DNA"/>
</dbReference>
<dbReference type="Pfam" id="PF13844">
    <property type="entry name" value="Glyco_transf_41"/>
    <property type="match status" value="3"/>
</dbReference>
<keyword evidence="7" id="KW-0677">Repeat</keyword>
<feature type="domain" description="O-GlcNAc transferase C-terminal" evidence="13">
    <location>
        <begin position="190"/>
        <end position="247"/>
    </location>
</feature>
<dbReference type="InterPro" id="IPR011990">
    <property type="entry name" value="TPR-like_helical_dom_sf"/>
</dbReference>
<proteinExistence type="inferred from homology"/>
<keyword evidence="6" id="KW-0808">Transferase</keyword>
<evidence type="ECO:0000256" key="6">
    <source>
        <dbReference type="ARBA" id="ARBA00022679"/>
    </source>
</evidence>
<evidence type="ECO:0000256" key="12">
    <source>
        <dbReference type="SAM" id="MobiDB-lite"/>
    </source>
</evidence>
<dbReference type="PANTHER" id="PTHR44366:SF1">
    <property type="entry name" value="UDP-N-ACETYLGLUCOSAMINE--PEPTIDE N-ACETYLGLUCOSAMINYLTRANSFERASE 110 KDA SUBUNIT"/>
    <property type="match status" value="1"/>
</dbReference>
<organism evidence="14 15">
    <name type="scientific">Goodea atripinnis</name>
    <dbReference type="NCBI Taxonomy" id="208336"/>
    <lineage>
        <taxon>Eukaryota</taxon>
        <taxon>Metazoa</taxon>
        <taxon>Chordata</taxon>
        <taxon>Craniata</taxon>
        <taxon>Vertebrata</taxon>
        <taxon>Euteleostomi</taxon>
        <taxon>Actinopterygii</taxon>
        <taxon>Neopterygii</taxon>
        <taxon>Teleostei</taxon>
        <taxon>Neoteleostei</taxon>
        <taxon>Acanthomorphata</taxon>
        <taxon>Ovalentaria</taxon>
        <taxon>Atherinomorphae</taxon>
        <taxon>Cyprinodontiformes</taxon>
        <taxon>Goodeidae</taxon>
        <taxon>Goodea</taxon>
    </lineage>
</organism>
<feature type="repeat" description="TPR" evidence="11">
    <location>
        <begin position="105"/>
        <end position="138"/>
    </location>
</feature>
<dbReference type="Gene3D" id="3.30.720.150">
    <property type="match status" value="1"/>
</dbReference>
<evidence type="ECO:0000256" key="2">
    <source>
        <dbReference type="ARBA" id="ARBA00005386"/>
    </source>
</evidence>
<comment type="similarity">
    <text evidence="2">Belongs to the glycosyltransferase 41 family. O-GlcNAc transferase subfamily.</text>
</comment>
<accession>A0ABV0MQ06</accession>
<evidence type="ECO:0000313" key="15">
    <source>
        <dbReference type="Proteomes" id="UP001476798"/>
    </source>
</evidence>
<evidence type="ECO:0000256" key="8">
    <source>
        <dbReference type="ARBA" id="ARBA00022803"/>
    </source>
</evidence>
<dbReference type="PANTHER" id="PTHR44366">
    <property type="entry name" value="UDP-N-ACETYLGLUCOSAMINE--PEPTIDE N-ACETYLGLUCOSAMINYLTRANSFERASE 110 KDA SUBUNIT"/>
    <property type="match status" value="1"/>
</dbReference>
<dbReference type="InterPro" id="IPR037919">
    <property type="entry name" value="OGT"/>
</dbReference>
<keyword evidence="15" id="KW-1185">Reference proteome</keyword>
<dbReference type="SUPFAM" id="SSF48452">
    <property type="entry name" value="TPR-like"/>
    <property type="match status" value="2"/>
</dbReference>
<evidence type="ECO:0000313" key="14">
    <source>
        <dbReference type="EMBL" id="MEQ2160754.1"/>
    </source>
</evidence>
<evidence type="ECO:0000256" key="10">
    <source>
        <dbReference type="ARBA" id="ARBA00031470"/>
    </source>
</evidence>
<dbReference type="Gene3D" id="3.40.50.11380">
    <property type="match status" value="1"/>
</dbReference>
<sequence>AVAAYLRALSLSPNHAVVHGNLACVYYEQGLIDLAIDTYRRAIELQPHFPDAYCNLANALKEKGNVFPEFAAAHSNLASVLQQQGKLQEALMHYKEAIRISPTFADAYSNMGNTLKEMQDVQGALQCYTRAIQINPAFADAHSNLASIHKVGLFSGFIVFLFGSRYYDERMKKLVSIVADQLEKNRLPSAMWLGYPGTSGAPFMDYIITDKETSPVEVAEQYSEKLAYMPNTFFIGDHANMFPHLKVCPATHLKLSFNQMKCDNNQEPAAGDANGALSMPVIPMNTAAEAIINMINQGQIQVTINNFTVSNGLATTQINNKAATGEEVLRTIVVTTRSQYGLPEDSIVYCNFNQLYKIDPPTLQMWANILKRVPNSVLWLLRFPAVGEPNIQQYAQNMGLPASRIIFSPVAPKEEHVRRGQLADVCLDTPLCNGHTTGMDVLWAGTPMVTMPGETLASRVAASQLNCLGCPELIAQTRQEYEDVAVKLGSDMEFLKMIRACVWKHRICSPLFNSKQYTIDLERLYLQMWEHHSNGSKPDHLVKHQTVEASENA</sequence>
<evidence type="ECO:0000256" key="9">
    <source>
        <dbReference type="ARBA" id="ARBA00029769"/>
    </source>
</evidence>
<dbReference type="Pfam" id="PF13414">
    <property type="entry name" value="TPR_11"/>
    <property type="match status" value="2"/>
</dbReference>
<feature type="domain" description="O-GlcNAc transferase C-terminal" evidence="13">
    <location>
        <begin position="259"/>
        <end position="521"/>
    </location>
</feature>
<evidence type="ECO:0000256" key="11">
    <source>
        <dbReference type="PROSITE-ProRule" id="PRU00339"/>
    </source>
</evidence>
<evidence type="ECO:0000259" key="13">
    <source>
        <dbReference type="Pfam" id="PF13844"/>
    </source>
</evidence>
<reference evidence="14 15" key="1">
    <citation type="submission" date="2021-06" db="EMBL/GenBank/DDBJ databases">
        <authorList>
            <person name="Palmer J.M."/>
        </authorList>
    </citation>
    <scope>NUCLEOTIDE SEQUENCE [LARGE SCALE GENOMIC DNA]</scope>
    <source>
        <strain evidence="14 15">GA_2019</strain>
        <tissue evidence="14">Muscle</tissue>
    </source>
</reference>
<dbReference type="Gene3D" id="1.25.40.10">
    <property type="entry name" value="Tetratricopeptide repeat domain"/>
    <property type="match status" value="3"/>
</dbReference>
<dbReference type="SMART" id="SM00028">
    <property type="entry name" value="TPR"/>
    <property type="match status" value="3"/>
</dbReference>
<dbReference type="InterPro" id="IPR019734">
    <property type="entry name" value="TPR_rpt"/>
</dbReference>
<dbReference type="Gene3D" id="3.40.50.2000">
    <property type="entry name" value="Glycogen Phosphorylase B"/>
    <property type="match status" value="1"/>
</dbReference>
<feature type="compositionally biased region" description="Basic and acidic residues" evidence="12">
    <location>
        <begin position="534"/>
        <end position="546"/>
    </location>
</feature>
<feature type="repeat" description="TPR" evidence="11">
    <location>
        <begin position="16"/>
        <end position="49"/>
    </location>
</feature>
<dbReference type="PROSITE" id="PS50005">
    <property type="entry name" value="TPR"/>
    <property type="match status" value="3"/>
</dbReference>
<gene>
    <name evidence="14" type="ORF">GOODEAATRI_002619</name>
</gene>
<feature type="non-terminal residue" evidence="14">
    <location>
        <position position="1"/>
    </location>
</feature>
<evidence type="ECO:0000256" key="4">
    <source>
        <dbReference type="ARBA" id="ARBA00015782"/>
    </source>
</evidence>
<dbReference type="PROSITE" id="PS50293">
    <property type="entry name" value="TPR_REGION"/>
    <property type="match status" value="2"/>
</dbReference>